<dbReference type="InterPro" id="IPR051309">
    <property type="entry name" value="ABCF_ATPase"/>
</dbReference>
<dbReference type="Pfam" id="PF00005">
    <property type="entry name" value="ABC_tran"/>
    <property type="match status" value="2"/>
</dbReference>
<dbReference type="InterPro" id="IPR027417">
    <property type="entry name" value="P-loop_NTPase"/>
</dbReference>
<keyword evidence="6" id="KW-1185">Reference proteome</keyword>
<sequence length="534" mass="59521">MISTFNITMQFGAKPLFEKVSVKFGDGNRYGLIGANGCGKSTFMKILGGDLEPTAGNVSLEPGVRLGKLKQDQFAFEDCRVIDVVMQGHTELWAVLAERDAIYANLEATEDDYMRAAELEGKVAEYDGYTAEARAGALLLGAGIPIEQHFGPMSDVAPGWKLRVLLAQALFSNPEVLLLDEPTNNLDINTIRWLENSLNERDSTMIIISHDRHFLNQVCTHVADVDFREIRIYPGTYDDYMIASTQARERLLTDNQKAKEKVAELNSFAARFSANKSKARQATSRLKLADKIKEGMVDVKPSSRQNPYIRFEVDEKAKLHRQAVELSLVSKSFDQPLIQNLDLILEAGQKIAVIGGNGVGKSTLMKLLMDVIHPDSGKIKWAEKAQLGYFAQDHEADFEEDITLFDWMKQWSQPGTDDQVIRGILGRLLFGGDDVKKSVKVLSGGEKGRMLYGKLILETPNVLIMDEPTNHMDMESIESLNLALDLFKGTLLFVSHDRIFVSSLATQILELNGDGTYNYYVGGYEDYLASRGLD</sequence>
<dbReference type="Pfam" id="PF12848">
    <property type="entry name" value="ABC_tran_Xtn"/>
    <property type="match status" value="1"/>
</dbReference>
<dbReference type="Proteomes" id="UP000712570">
    <property type="component" value="Unassembled WGS sequence"/>
</dbReference>
<dbReference type="NCBIfam" id="NF011646">
    <property type="entry name" value="PRK15064.1"/>
    <property type="match status" value="1"/>
</dbReference>
<dbReference type="EMBL" id="JAAOLX010000009">
    <property type="protein sequence ID" value="NHQ87791.1"/>
    <property type="molecule type" value="Genomic_DNA"/>
</dbReference>
<dbReference type="Gene3D" id="3.40.50.300">
    <property type="entry name" value="P-loop containing nucleotide triphosphate hydrolases"/>
    <property type="match status" value="2"/>
</dbReference>
<name>A0ABX0KT40_9NEIS</name>
<dbReference type="PANTHER" id="PTHR42855">
    <property type="entry name" value="ABC TRANSPORTER ATP-BINDING SUBUNIT"/>
    <property type="match status" value="1"/>
</dbReference>
<evidence type="ECO:0000256" key="2">
    <source>
        <dbReference type="ARBA" id="ARBA00022741"/>
    </source>
</evidence>
<evidence type="ECO:0000259" key="4">
    <source>
        <dbReference type="PROSITE" id="PS50893"/>
    </source>
</evidence>
<feature type="domain" description="ABC transporter" evidence="4">
    <location>
        <begin position="319"/>
        <end position="533"/>
    </location>
</feature>
<dbReference type="InterPro" id="IPR003593">
    <property type="entry name" value="AAA+_ATPase"/>
</dbReference>
<reference evidence="5 6" key="1">
    <citation type="submission" date="2020-03" db="EMBL/GenBank/DDBJ databases">
        <title>Draft genome sequence of environmentally isolated violet-colored cultures.</title>
        <authorList>
            <person name="Wilson H.S."/>
        </authorList>
    </citation>
    <scope>NUCLEOTIDE SEQUENCE [LARGE SCALE GENOMIC DNA]</scope>
    <source>
        <strain evidence="5 6">HSC-16F04</strain>
    </source>
</reference>
<dbReference type="SUPFAM" id="SSF52540">
    <property type="entry name" value="P-loop containing nucleoside triphosphate hydrolases"/>
    <property type="match status" value="2"/>
</dbReference>
<dbReference type="InterPro" id="IPR032781">
    <property type="entry name" value="ABC_tran_Xtn"/>
</dbReference>
<comment type="caution">
    <text evidence="5">The sequence shown here is derived from an EMBL/GenBank/DDBJ whole genome shotgun (WGS) entry which is preliminary data.</text>
</comment>
<dbReference type="NCBIfam" id="NF000355">
    <property type="entry name" value="ribo_prot_ABC_F"/>
    <property type="match status" value="1"/>
</dbReference>
<accession>A0ABX0KT40</accession>
<evidence type="ECO:0000313" key="5">
    <source>
        <dbReference type="EMBL" id="NHQ87791.1"/>
    </source>
</evidence>
<protein>
    <submittedName>
        <fullName evidence="5">ABC-F family ATPase</fullName>
    </submittedName>
</protein>
<keyword evidence="1" id="KW-1003">Cell membrane</keyword>
<evidence type="ECO:0000256" key="3">
    <source>
        <dbReference type="ARBA" id="ARBA00022840"/>
    </source>
</evidence>
<keyword evidence="1" id="KW-0472">Membrane</keyword>
<dbReference type="CDD" id="cd03221">
    <property type="entry name" value="ABCF_EF-3"/>
    <property type="match status" value="2"/>
</dbReference>
<organism evidence="5 6">
    <name type="scientific">Iodobacter violaceini</name>
    <dbReference type="NCBI Taxonomy" id="3044271"/>
    <lineage>
        <taxon>Bacteria</taxon>
        <taxon>Pseudomonadati</taxon>
        <taxon>Pseudomonadota</taxon>
        <taxon>Betaproteobacteria</taxon>
        <taxon>Neisseriales</taxon>
        <taxon>Chitinibacteraceae</taxon>
        <taxon>Iodobacter</taxon>
    </lineage>
</organism>
<dbReference type="SMART" id="SM00382">
    <property type="entry name" value="AAA"/>
    <property type="match status" value="2"/>
</dbReference>
<keyword evidence="2" id="KW-0547">Nucleotide-binding</keyword>
<keyword evidence="3" id="KW-0067">ATP-binding</keyword>
<dbReference type="PROSITE" id="PS50893">
    <property type="entry name" value="ABC_TRANSPORTER_2"/>
    <property type="match status" value="2"/>
</dbReference>
<evidence type="ECO:0000313" key="6">
    <source>
        <dbReference type="Proteomes" id="UP000712570"/>
    </source>
</evidence>
<dbReference type="PANTHER" id="PTHR42855:SF2">
    <property type="entry name" value="DRUG RESISTANCE ABC TRANSPORTER,ATP-BINDING PROTEIN"/>
    <property type="match status" value="1"/>
</dbReference>
<evidence type="ECO:0000256" key="1">
    <source>
        <dbReference type="ARBA" id="ARBA00022475"/>
    </source>
</evidence>
<proteinExistence type="predicted"/>
<dbReference type="RefSeq" id="WP_166828722.1">
    <property type="nucleotide sequence ID" value="NZ_JAAOLX010000009.1"/>
</dbReference>
<gene>
    <name evidence="5" type="ORF">HA050_16885</name>
</gene>
<dbReference type="InterPro" id="IPR003439">
    <property type="entry name" value="ABC_transporter-like_ATP-bd"/>
</dbReference>
<feature type="domain" description="ABC transporter" evidence="4">
    <location>
        <begin position="2"/>
        <end position="252"/>
    </location>
</feature>